<dbReference type="InterPro" id="IPR006477">
    <property type="entry name" value="Yir_bir_cir"/>
</dbReference>
<dbReference type="OrthoDB" id="373300at2759"/>
<proteinExistence type="predicted"/>
<feature type="compositionally biased region" description="Low complexity" evidence="1">
    <location>
        <begin position="237"/>
        <end position="255"/>
    </location>
</feature>
<keyword evidence="2" id="KW-1133">Transmembrane helix</keyword>
<protein>
    <submittedName>
        <fullName evidence="3">YIR protein</fullName>
    </submittedName>
</protein>
<feature type="region of interest" description="Disordered" evidence="1">
    <location>
        <begin position="235"/>
        <end position="260"/>
    </location>
</feature>
<organism evidence="3 4">
    <name type="scientific">Plasmodium yoelii</name>
    <dbReference type="NCBI Taxonomy" id="5861"/>
    <lineage>
        <taxon>Eukaryota</taxon>
        <taxon>Sar</taxon>
        <taxon>Alveolata</taxon>
        <taxon>Apicomplexa</taxon>
        <taxon>Aconoidasida</taxon>
        <taxon>Haemosporida</taxon>
        <taxon>Plasmodiidae</taxon>
        <taxon>Plasmodium</taxon>
        <taxon>Plasmodium (Vinckeia)</taxon>
    </lineage>
</organism>
<accession>A0A4V0KQL1</accession>
<dbReference type="EMBL" id="LM993666">
    <property type="protein sequence ID" value="VTZ80308.1"/>
    <property type="molecule type" value="Genomic_DNA"/>
</dbReference>
<sequence>MNKEVCKKFQDVRTSLSDELEGNGIPEFNDDSFLNKYCYFGKCNSDFDRINAGCLYLLEAFFKDSSVFESIAKNNINVVEYILIWLSYMLNLNKSEGHDNIRDFYNFKINSHDEYKNVINGVRHYENYKGLIDTKNYLSMDINIISKFYDPFKSLCKLYNELDDDNKNCKKCSNKAKEFVEKYKGLNEDSDINEKSPYDQLLSTLSTDYDNLKNKCKDVQNSKFPALTEINTLQDAGETTEQTGGTEKTGGTEQTVQKSDATSSSSSIVSKLIPVLSIFGAISIFWGISYKYSLFGFRKRTQKQHLREKLKK</sequence>
<dbReference type="VEuPathDB" id="PlasmoDB:PY02702"/>
<dbReference type="KEGG" id="pyo:PY17X_1251200"/>
<evidence type="ECO:0000313" key="4">
    <source>
        <dbReference type="Proteomes" id="UP000072874"/>
    </source>
</evidence>
<evidence type="ECO:0000256" key="2">
    <source>
        <dbReference type="SAM" id="Phobius"/>
    </source>
</evidence>
<feature type="transmembrane region" description="Helical" evidence="2">
    <location>
        <begin position="272"/>
        <end position="290"/>
    </location>
</feature>
<keyword evidence="2" id="KW-0472">Membrane</keyword>
<dbReference type="Pfam" id="PF06022">
    <property type="entry name" value="Cir_Bir_Yir"/>
    <property type="match status" value="1"/>
</dbReference>
<evidence type="ECO:0000256" key="1">
    <source>
        <dbReference type="SAM" id="MobiDB-lite"/>
    </source>
</evidence>
<dbReference type="Proteomes" id="UP000072874">
    <property type="component" value="Chromosome 12"/>
</dbReference>
<dbReference type="VEuPathDB" id="PlasmoDB:PY17X_1251200"/>
<dbReference type="RefSeq" id="XP_034493577.1">
    <property type="nucleotide sequence ID" value="XM_034637638.1"/>
</dbReference>
<dbReference type="AlphaFoldDB" id="A0A4V0KQL1"/>
<keyword evidence="2" id="KW-0812">Transmembrane</keyword>
<gene>
    <name evidence="3" type="ORF">PY17X_1251200</name>
</gene>
<name>A0A4V0KQL1_PLAYE</name>
<dbReference type="NCBIfam" id="TIGR01590">
    <property type="entry name" value="yir-bir-cir_Pla"/>
    <property type="match status" value="1"/>
</dbReference>
<dbReference type="GeneID" id="34860062"/>
<evidence type="ECO:0000313" key="3">
    <source>
        <dbReference type="EMBL" id="VTZ80308.1"/>
    </source>
</evidence>
<dbReference type="VEuPathDB" id="PlasmoDB:PYYM_0028100"/>
<reference evidence="3 4" key="1">
    <citation type="journal article" date="2014" name="BMC Biol.">
        <title>A comprehensive evaluation of rodent malaria parasite genomes and gene expression.</title>
        <authorList>
            <person name="Otto T.D."/>
            <person name="Bohme U."/>
            <person name="Jackson A.P."/>
            <person name="Hunt M."/>
            <person name="Franke-Fayard B."/>
            <person name="Hoeijmakers W.A."/>
            <person name="Religa A.A."/>
            <person name="Robertson L."/>
            <person name="Sanders M."/>
            <person name="Ogun S.A."/>
            <person name="Cunningham D."/>
            <person name="Erhart A."/>
            <person name="Billker O."/>
            <person name="Khan S.M."/>
            <person name="Stunnenberg H.G."/>
            <person name="Langhorne J."/>
            <person name="Holder A.A."/>
            <person name="Waters A.P."/>
            <person name="Newbold C.I."/>
            <person name="Pain A."/>
            <person name="Berriman M."/>
            <person name="Janse C.J."/>
        </authorList>
    </citation>
    <scope>NUCLEOTIDE SEQUENCE [LARGE SCALE GENOMIC DNA]</scope>
    <source>
        <strain evidence="3 4">17X</strain>
    </source>
</reference>
<dbReference type="VEuPathDB" id="PlasmoDB:Py17XNL_001205363"/>